<organism evidence="1 2">
    <name type="scientific">Kroppenstedtia pulmonis</name>
    <dbReference type="NCBI Taxonomy" id="1380685"/>
    <lineage>
        <taxon>Bacteria</taxon>
        <taxon>Bacillati</taxon>
        <taxon>Bacillota</taxon>
        <taxon>Bacilli</taxon>
        <taxon>Bacillales</taxon>
        <taxon>Thermoactinomycetaceae</taxon>
        <taxon>Kroppenstedtia</taxon>
    </lineage>
</organism>
<reference evidence="1 2" key="1">
    <citation type="submission" date="2020-01" db="EMBL/GenBank/DDBJ databases">
        <authorList>
            <person name="Gulvik C.A."/>
            <person name="Batra D.G."/>
        </authorList>
    </citation>
    <scope>NUCLEOTIDE SEQUENCE [LARGE SCALE GENOMIC DNA]</scope>
    <source>
        <strain evidence="1 2">W9323</strain>
    </source>
</reference>
<dbReference type="KEGG" id="kpul:GXN76_04645"/>
<keyword evidence="2" id="KW-1185">Reference proteome</keyword>
<gene>
    <name evidence="1" type="ORF">GXN76_04645</name>
</gene>
<dbReference type="RefSeq" id="WP_173220944.1">
    <property type="nucleotide sequence ID" value="NZ_CP048104.1"/>
</dbReference>
<accession>A0A7D4BVC4</accession>
<evidence type="ECO:0000313" key="2">
    <source>
        <dbReference type="Proteomes" id="UP000503088"/>
    </source>
</evidence>
<evidence type="ECO:0000313" key="1">
    <source>
        <dbReference type="EMBL" id="QKG83833.1"/>
    </source>
</evidence>
<dbReference type="Proteomes" id="UP000503088">
    <property type="component" value="Chromosome"/>
</dbReference>
<sequence length="79" mass="8702">MHPGRRLLRAEVRICSDASPICGPFLTDVELLLARAAARYTWVTKADTVFLPLRRAVKLLAAETEGLNLLQELSAKLGN</sequence>
<dbReference type="AlphaFoldDB" id="A0A7D4BVC4"/>
<dbReference type="EMBL" id="CP048104">
    <property type="protein sequence ID" value="QKG83833.1"/>
    <property type="molecule type" value="Genomic_DNA"/>
</dbReference>
<name>A0A7D4BVC4_9BACL</name>
<protein>
    <submittedName>
        <fullName evidence="1">Uncharacterized protein</fullName>
    </submittedName>
</protein>
<proteinExistence type="predicted"/>